<dbReference type="AlphaFoldDB" id="A0A2S2CWP9"/>
<geneLocation type="plasmid" evidence="2 3">
    <name>unnamed1</name>
</geneLocation>
<evidence type="ECO:0000313" key="3">
    <source>
        <dbReference type="Proteomes" id="UP000245629"/>
    </source>
</evidence>
<organism evidence="2 3">
    <name type="scientific">Azospirillum thermophilum</name>
    <dbReference type="NCBI Taxonomy" id="2202148"/>
    <lineage>
        <taxon>Bacteria</taxon>
        <taxon>Pseudomonadati</taxon>
        <taxon>Pseudomonadota</taxon>
        <taxon>Alphaproteobacteria</taxon>
        <taxon>Rhodospirillales</taxon>
        <taxon>Azospirillaceae</taxon>
        <taxon>Azospirillum</taxon>
    </lineage>
</organism>
<dbReference type="Proteomes" id="UP000245629">
    <property type="component" value="Plasmid unnamed1"/>
</dbReference>
<evidence type="ECO:0000256" key="1">
    <source>
        <dbReference type="SAM" id="MobiDB-lite"/>
    </source>
</evidence>
<protein>
    <submittedName>
        <fullName evidence="2">Uncharacterized protein</fullName>
    </submittedName>
</protein>
<dbReference type="OrthoDB" id="7357352at2"/>
<evidence type="ECO:0000313" key="2">
    <source>
        <dbReference type="EMBL" id="AWK88707.1"/>
    </source>
</evidence>
<proteinExistence type="predicted"/>
<name>A0A2S2CWP9_9PROT</name>
<feature type="region of interest" description="Disordered" evidence="1">
    <location>
        <begin position="101"/>
        <end position="136"/>
    </location>
</feature>
<dbReference type="RefSeq" id="WP_109331286.1">
    <property type="nucleotide sequence ID" value="NZ_CP029356.1"/>
</dbReference>
<feature type="compositionally biased region" description="Basic and acidic residues" evidence="1">
    <location>
        <begin position="127"/>
        <end position="136"/>
    </location>
</feature>
<gene>
    <name evidence="2" type="ORF">DEW08_21685</name>
</gene>
<keyword evidence="2" id="KW-0614">Plasmid</keyword>
<dbReference type="EMBL" id="CP029356">
    <property type="protein sequence ID" value="AWK88707.1"/>
    <property type="molecule type" value="Genomic_DNA"/>
</dbReference>
<reference evidence="3" key="1">
    <citation type="submission" date="2018-05" db="EMBL/GenBank/DDBJ databases">
        <title>Azospirillum thermophila sp. nov., a novel isolated from hot spring.</title>
        <authorList>
            <person name="Zhao Z."/>
        </authorList>
    </citation>
    <scope>NUCLEOTIDE SEQUENCE [LARGE SCALE GENOMIC DNA]</scope>
    <source>
        <strain evidence="3">CFH 70021</strain>
        <plasmid evidence="3">unnamed1</plasmid>
    </source>
</reference>
<dbReference type="KEGG" id="azz:DEW08_21685"/>
<keyword evidence="3" id="KW-1185">Reference proteome</keyword>
<accession>A0A2S2CWP9</accession>
<sequence>MDTQALSLDDSQTIQAIGILADVLDGVDGPGGLDTVLVSKALRQVIATKSQPAFEFASRAFNTLDPEVRRQVADHADHAAHDAVELRARVGGFLATAPRKGETAAAGQQQGTSFLTALNLRSRSRQPKPDATKSDE</sequence>
<feature type="compositionally biased region" description="Polar residues" evidence="1">
    <location>
        <begin position="106"/>
        <end position="121"/>
    </location>
</feature>